<gene>
    <name evidence="2" type="ORF">THAOC_16104</name>
</gene>
<reference evidence="2 3" key="1">
    <citation type="journal article" date="2012" name="Genome Biol.">
        <title>Genome and low-iron response of an oceanic diatom adapted to chronic iron limitation.</title>
        <authorList>
            <person name="Lommer M."/>
            <person name="Specht M."/>
            <person name="Roy A.S."/>
            <person name="Kraemer L."/>
            <person name="Andreson R."/>
            <person name="Gutowska M.A."/>
            <person name="Wolf J."/>
            <person name="Bergner S.V."/>
            <person name="Schilhabel M.B."/>
            <person name="Klostermeier U.C."/>
            <person name="Beiko R.G."/>
            <person name="Rosenstiel P."/>
            <person name="Hippler M."/>
            <person name="Laroche J."/>
        </authorList>
    </citation>
    <scope>NUCLEOTIDE SEQUENCE [LARGE SCALE GENOMIC DNA]</scope>
    <source>
        <strain evidence="2 3">CCMP1005</strain>
    </source>
</reference>
<evidence type="ECO:0000256" key="1">
    <source>
        <dbReference type="SAM" id="MobiDB-lite"/>
    </source>
</evidence>
<feature type="compositionally biased region" description="Basic residues" evidence="1">
    <location>
        <begin position="159"/>
        <end position="177"/>
    </location>
</feature>
<keyword evidence="3" id="KW-1185">Reference proteome</keyword>
<evidence type="ECO:0000313" key="3">
    <source>
        <dbReference type="Proteomes" id="UP000266841"/>
    </source>
</evidence>
<sequence>MIIDRVLLLVTLPLAKRSGPRGQFARPSTLRAGDAVILPSCEVVELGLCGSRGRPRGVGRRIDTTPWFQRLLEWASASDMRLTGRCGSGAVYTCRIEEEMGIFETKDHTDKQPSPGVIESYHEGKACRISPSETPLILLESPCDSQVATSPDRGCSSVTKRKQVGAHRKSRHRSSIA</sequence>
<dbReference type="AlphaFoldDB" id="K0SAZ1"/>
<evidence type="ECO:0000313" key="2">
    <source>
        <dbReference type="EMBL" id="EJK63253.1"/>
    </source>
</evidence>
<dbReference type="EMBL" id="AGNL01018360">
    <property type="protein sequence ID" value="EJK63253.1"/>
    <property type="molecule type" value="Genomic_DNA"/>
</dbReference>
<comment type="caution">
    <text evidence="2">The sequence shown here is derived from an EMBL/GenBank/DDBJ whole genome shotgun (WGS) entry which is preliminary data.</text>
</comment>
<organism evidence="2 3">
    <name type="scientific">Thalassiosira oceanica</name>
    <name type="common">Marine diatom</name>
    <dbReference type="NCBI Taxonomy" id="159749"/>
    <lineage>
        <taxon>Eukaryota</taxon>
        <taxon>Sar</taxon>
        <taxon>Stramenopiles</taxon>
        <taxon>Ochrophyta</taxon>
        <taxon>Bacillariophyta</taxon>
        <taxon>Coscinodiscophyceae</taxon>
        <taxon>Thalassiosirophycidae</taxon>
        <taxon>Thalassiosirales</taxon>
        <taxon>Thalassiosiraceae</taxon>
        <taxon>Thalassiosira</taxon>
    </lineage>
</organism>
<proteinExistence type="predicted"/>
<name>K0SAZ1_THAOC</name>
<dbReference type="Proteomes" id="UP000266841">
    <property type="component" value="Unassembled WGS sequence"/>
</dbReference>
<protein>
    <submittedName>
        <fullName evidence="2">Uncharacterized protein</fullName>
    </submittedName>
</protein>
<accession>K0SAZ1</accession>
<feature type="region of interest" description="Disordered" evidence="1">
    <location>
        <begin position="145"/>
        <end position="177"/>
    </location>
</feature>